<feature type="domain" description="Disease resistance R13L4/SHOC-2-like LRR" evidence="10">
    <location>
        <begin position="583"/>
        <end position="682"/>
    </location>
</feature>
<dbReference type="SUPFAM" id="SSF52540">
    <property type="entry name" value="P-loop containing nucleoside triphosphate hydrolases"/>
    <property type="match status" value="1"/>
</dbReference>
<dbReference type="Pfam" id="PF23598">
    <property type="entry name" value="LRR_14"/>
    <property type="match status" value="2"/>
</dbReference>
<dbReference type="InterPro" id="IPR041118">
    <property type="entry name" value="Rx_N"/>
</dbReference>
<accession>A0A453LCH3</accession>
<evidence type="ECO:0000256" key="5">
    <source>
        <dbReference type="ARBA" id="ARBA00022821"/>
    </source>
</evidence>
<dbReference type="OrthoDB" id="6161812at2759"/>
<keyword evidence="3" id="KW-0677">Repeat</keyword>
<feature type="domain" description="Disease resistance N-terminal" evidence="8">
    <location>
        <begin position="13"/>
        <end position="101"/>
    </location>
</feature>
<dbReference type="PANTHER" id="PTHR23155:SF1230">
    <property type="entry name" value="OS09G0517200 PROTEIN"/>
    <property type="match status" value="1"/>
</dbReference>
<dbReference type="GO" id="GO:0009626">
    <property type="term" value="P:plant-type hypersensitive response"/>
    <property type="evidence" value="ECO:0007669"/>
    <property type="project" value="UniProtKB-ARBA"/>
</dbReference>
<protein>
    <recommendedName>
        <fullName evidence="13">Disease resistance protein RPM1</fullName>
    </recommendedName>
</protein>
<sequence>MEATAVSLTRTVLDGVLGSAGTAMADEAALLLGVRREVDFIRSELQMMQSFLRVQSSATRWGAGGGGCRDTVRTCVKQVRDLACDLEDCLLDFRLHASRSRWLRWGPGIVARHRVADRIRGLKASVVDLNQRNQRYNVFAATADSHHGADLIRELKAIVVELNQRNQQQQYNVSAATADSHHAAVADEGQQGHADDECACAQLSPGDEGQDIERVEETKHLADLVKGDGARVVSVWGMGGMGKSSLVRMLYNDRDFIDGFDGRAWFTVTHPLESTDELERQLRKQLVVEPRRADGTVQEWLEAKRCLVVVDDVSSPEEWDLIWRCLAANGTAGTGSRVIVTTRRNDVALRCAGDVKGVYELKPLDDKEGRKLLYQKVYKKAECMMTKDMVEQASRILERCRGLPLAIATIGGLLANRPKTSREWMDLRQHLGSELESDRDIKRVITSSYDGLPYHLKCCFLYLSIFPENHEIRLTRLLRRWIAEGYITKPYDMSVEELGRRYYNELISRSMIQPSEEARASMAVERCRVHSVALQIIMSKSIEENQLFIMDKHCNEGPQTKVRHLVVTRWKRNEKMASINFSQVRSLTIFGRCPMSLISSELRLLRVLDLEDTLELENDDLKHIGELHHLRYLGLRKTNISRLPSSLQNLGFLETLDVQDTKVTQLPVGIIKLEKLRHLVGGVNFAKDFAAKTRKMKEEAKCNGGPFQTFVDLVTGCFGYDHVCSGCACEFSVTAPEGNQGIEKLRNLQVLGVVHIAQGSRVARDLGKLTSLRRLGVEVQMVGEEGKDLCSSIANLVHLERLEVRSKSLEFLKETKSLPPKHLLSLRLSGRLGKLPGWMDSLHDLAKVKLIQTQLKQVDIDVLGKLRNLTLLALWEESFVEKTACFGEGTFPMLKVLYIEGLENITTIQIEEGALPELEKLEVNNCTNLDDTDKGLSLVLAALKKLNELVLKSCGNKPCLEKELLKQMSGLKRPKFITGKSIVSRS</sequence>
<dbReference type="GO" id="GO:0002758">
    <property type="term" value="P:innate immune response-activating signaling pathway"/>
    <property type="evidence" value="ECO:0007669"/>
    <property type="project" value="UniProtKB-ARBA"/>
</dbReference>
<name>A0A453LCH3_AEGTS</name>
<dbReference type="CDD" id="cd14798">
    <property type="entry name" value="RX-CC_like"/>
    <property type="match status" value="1"/>
</dbReference>
<dbReference type="STRING" id="200361.A0A453LCH3"/>
<dbReference type="AlphaFoldDB" id="A0A453LCH3"/>
<keyword evidence="2" id="KW-0433">Leucine-rich repeat</keyword>
<organism evidence="11 12">
    <name type="scientific">Aegilops tauschii subsp. strangulata</name>
    <name type="common">Goatgrass</name>
    <dbReference type="NCBI Taxonomy" id="200361"/>
    <lineage>
        <taxon>Eukaryota</taxon>
        <taxon>Viridiplantae</taxon>
        <taxon>Streptophyta</taxon>
        <taxon>Embryophyta</taxon>
        <taxon>Tracheophyta</taxon>
        <taxon>Spermatophyta</taxon>
        <taxon>Magnoliopsida</taxon>
        <taxon>Liliopsida</taxon>
        <taxon>Poales</taxon>
        <taxon>Poaceae</taxon>
        <taxon>BOP clade</taxon>
        <taxon>Pooideae</taxon>
        <taxon>Triticodae</taxon>
        <taxon>Triticeae</taxon>
        <taxon>Triticinae</taxon>
        <taxon>Aegilops</taxon>
    </lineage>
</organism>
<dbReference type="InterPro" id="IPR042197">
    <property type="entry name" value="Apaf_helical"/>
</dbReference>
<dbReference type="InterPro" id="IPR055414">
    <property type="entry name" value="LRR_R13L4/SHOC2-like"/>
</dbReference>
<reference evidence="12" key="2">
    <citation type="journal article" date="2017" name="Nat. Plants">
        <title>The Aegilops tauschii genome reveals multiple impacts of transposons.</title>
        <authorList>
            <person name="Zhao G."/>
            <person name="Zou C."/>
            <person name="Li K."/>
            <person name="Wang K."/>
            <person name="Li T."/>
            <person name="Gao L."/>
            <person name="Zhang X."/>
            <person name="Wang H."/>
            <person name="Yang Z."/>
            <person name="Liu X."/>
            <person name="Jiang W."/>
            <person name="Mao L."/>
            <person name="Kong X."/>
            <person name="Jiao Y."/>
            <person name="Jia J."/>
        </authorList>
    </citation>
    <scope>NUCLEOTIDE SEQUENCE [LARGE SCALE GENOMIC DNA]</scope>
    <source>
        <strain evidence="12">cv. AL8/78</strain>
    </source>
</reference>
<reference evidence="12" key="1">
    <citation type="journal article" date="2014" name="Science">
        <title>Ancient hybridizations among the ancestral genomes of bread wheat.</title>
        <authorList>
            <consortium name="International Wheat Genome Sequencing Consortium,"/>
            <person name="Marcussen T."/>
            <person name="Sandve S.R."/>
            <person name="Heier L."/>
            <person name="Spannagl M."/>
            <person name="Pfeifer M."/>
            <person name="Jakobsen K.S."/>
            <person name="Wulff B.B."/>
            <person name="Steuernagel B."/>
            <person name="Mayer K.F."/>
            <person name="Olsen O.A."/>
        </authorList>
    </citation>
    <scope>NUCLEOTIDE SEQUENCE [LARGE SCALE GENOMIC DNA]</scope>
    <source>
        <strain evidence="12">cv. AL8/78</strain>
    </source>
</reference>
<dbReference type="FunFam" id="1.10.10.10:FF:000322">
    <property type="entry name" value="Probable disease resistance protein At1g63360"/>
    <property type="match status" value="1"/>
</dbReference>
<dbReference type="Gene3D" id="1.20.5.4130">
    <property type="match status" value="1"/>
</dbReference>
<dbReference type="GO" id="GO:0043531">
    <property type="term" value="F:ADP binding"/>
    <property type="evidence" value="ECO:0007669"/>
    <property type="project" value="InterPro"/>
</dbReference>
<dbReference type="Gene3D" id="3.40.50.300">
    <property type="entry name" value="P-loop containing nucleotide triphosphate hydrolases"/>
    <property type="match status" value="1"/>
</dbReference>
<evidence type="ECO:0000256" key="4">
    <source>
        <dbReference type="ARBA" id="ARBA00022741"/>
    </source>
</evidence>
<dbReference type="OMA" id="SGCACEF"/>
<dbReference type="InterPro" id="IPR044974">
    <property type="entry name" value="Disease_R_plants"/>
</dbReference>
<comment type="similarity">
    <text evidence="1">Belongs to the disease resistance NB-LRR family.</text>
</comment>
<proteinExistence type="inferred from homology"/>
<dbReference type="Gene3D" id="1.10.10.10">
    <property type="entry name" value="Winged helix-like DNA-binding domain superfamily/Winged helix DNA-binding domain"/>
    <property type="match status" value="1"/>
</dbReference>
<dbReference type="GO" id="GO:0042742">
    <property type="term" value="P:defense response to bacterium"/>
    <property type="evidence" value="ECO:0007669"/>
    <property type="project" value="UniProtKB-ARBA"/>
</dbReference>
<reference evidence="11" key="4">
    <citation type="submission" date="2019-03" db="UniProtKB">
        <authorList>
            <consortium name="EnsemblPlants"/>
        </authorList>
    </citation>
    <scope>IDENTIFICATION</scope>
</reference>
<evidence type="ECO:0000256" key="1">
    <source>
        <dbReference type="ARBA" id="ARBA00008894"/>
    </source>
</evidence>
<dbReference type="Gramene" id="AET5Gv20709200.2">
    <property type="protein sequence ID" value="AET5Gv20709200.2"/>
    <property type="gene ID" value="AET5Gv20709200"/>
</dbReference>
<dbReference type="Gene3D" id="1.10.8.430">
    <property type="entry name" value="Helical domain of apoptotic protease-activating factors"/>
    <property type="match status" value="1"/>
</dbReference>
<evidence type="ECO:0000259" key="8">
    <source>
        <dbReference type="Pfam" id="PF18052"/>
    </source>
</evidence>
<feature type="domain" description="Disease resistance R13L4/SHOC-2-like LRR" evidence="10">
    <location>
        <begin position="740"/>
        <end position="951"/>
    </location>
</feature>
<keyword evidence="5" id="KW-0611">Plant defense</keyword>
<dbReference type="InterPro" id="IPR027417">
    <property type="entry name" value="P-loop_NTPase"/>
</dbReference>
<reference evidence="11" key="5">
    <citation type="journal article" date="2021" name="G3 (Bethesda)">
        <title>Aegilops tauschii genome assembly Aet v5.0 features greater sequence contiguity and improved annotation.</title>
        <authorList>
            <person name="Wang L."/>
            <person name="Zhu T."/>
            <person name="Rodriguez J.C."/>
            <person name="Deal K.R."/>
            <person name="Dubcovsky J."/>
            <person name="McGuire P.E."/>
            <person name="Lux T."/>
            <person name="Spannagl M."/>
            <person name="Mayer K.F.X."/>
            <person name="Baldrich P."/>
            <person name="Meyers B.C."/>
            <person name="Huo N."/>
            <person name="Gu Y.Q."/>
            <person name="Zhou H."/>
            <person name="Devos K.M."/>
            <person name="Bennetzen J.L."/>
            <person name="Unver T."/>
            <person name="Budak H."/>
            <person name="Gulick P.J."/>
            <person name="Galiba G."/>
            <person name="Kalapos B."/>
            <person name="Nelson D.R."/>
            <person name="Li P."/>
            <person name="You F.M."/>
            <person name="Luo M.C."/>
            <person name="Dvorak J."/>
        </authorList>
    </citation>
    <scope>NUCLEOTIDE SEQUENCE [LARGE SCALE GENOMIC DNA]</scope>
    <source>
        <strain evidence="11">cv. AL8/78</strain>
    </source>
</reference>
<dbReference type="PANTHER" id="PTHR23155">
    <property type="entry name" value="DISEASE RESISTANCE PROTEIN RP"/>
    <property type="match status" value="1"/>
</dbReference>
<dbReference type="InterPro" id="IPR038005">
    <property type="entry name" value="RX-like_CC"/>
</dbReference>
<feature type="domain" description="NB-ARC" evidence="7">
    <location>
        <begin position="222"/>
        <end position="381"/>
    </location>
</feature>
<evidence type="ECO:0000256" key="3">
    <source>
        <dbReference type="ARBA" id="ARBA00022737"/>
    </source>
</evidence>
<dbReference type="PRINTS" id="PR00364">
    <property type="entry name" value="DISEASERSIST"/>
</dbReference>
<dbReference type="Pfam" id="PF18052">
    <property type="entry name" value="Rx_N"/>
    <property type="match status" value="1"/>
</dbReference>
<dbReference type="Pfam" id="PF23559">
    <property type="entry name" value="WHD_DRP"/>
    <property type="match status" value="1"/>
</dbReference>
<feature type="domain" description="Disease resistance protein winged helix" evidence="9">
    <location>
        <begin position="465"/>
        <end position="532"/>
    </location>
</feature>
<evidence type="ECO:0000313" key="11">
    <source>
        <dbReference type="EnsemblPlants" id="AET5Gv20709200.2"/>
    </source>
</evidence>
<dbReference type="InterPro" id="IPR002182">
    <property type="entry name" value="NB-ARC"/>
</dbReference>
<evidence type="ECO:0000259" key="7">
    <source>
        <dbReference type="Pfam" id="PF00931"/>
    </source>
</evidence>
<evidence type="ECO:0000313" key="12">
    <source>
        <dbReference type="Proteomes" id="UP000015105"/>
    </source>
</evidence>
<dbReference type="Proteomes" id="UP000015105">
    <property type="component" value="Chromosome 5D"/>
</dbReference>
<dbReference type="SUPFAM" id="SSF52058">
    <property type="entry name" value="L domain-like"/>
    <property type="match status" value="1"/>
</dbReference>
<dbReference type="InterPro" id="IPR058922">
    <property type="entry name" value="WHD_DRP"/>
</dbReference>
<keyword evidence="4" id="KW-0547">Nucleotide-binding</keyword>
<dbReference type="InterPro" id="IPR036388">
    <property type="entry name" value="WH-like_DNA-bd_sf"/>
</dbReference>
<evidence type="ECO:0000259" key="9">
    <source>
        <dbReference type="Pfam" id="PF23559"/>
    </source>
</evidence>
<keyword evidence="12" id="KW-1185">Reference proteome</keyword>
<evidence type="ECO:0000256" key="6">
    <source>
        <dbReference type="ARBA" id="ARBA00023054"/>
    </source>
</evidence>
<reference evidence="11" key="3">
    <citation type="journal article" date="2017" name="Nature">
        <title>Genome sequence of the progenitor of the wheat D genome Aegilops tauschii.</title>
        <authorList>
            <person name="Luo M.C."/>
            <person name="Gu Y.Q."/>
            <person name="Puiu D."/>
            <person name="Wang H."/>
            <person name="Twardziok S.O."/>
            <person name="Deal K.R."/>
            <person name="Huo N."/>
            <person name="Zhu T."/>
            <person name="Wang L."/>
            <person name="Wang Y."/>
            <person name="McGuire P.E."/>
            <person name="Liu S."/>
            <person name="Long H."/>
            <person name="Ramasamy R.K."/>
            <person name="Rodriguez J.C."/>
            <person name="Van S.L."/>
            <person name="Yuan L."/>
            <person name="Wang Z."/>
            <person name="Xia Z."/>
            <person name="Xiao L."/>
            <person name="Anderson O.D."/>
            <person name="Ouyang S."/>
            <person name="Liang Y."/>
            <person name="Zimin A.V."/>
            <person name="Pertea G."/>
            <person name="Qi P."/>
            <person name="Bennetzen J.L."/>
            <person name="Dai X."/>
            <person name="Dawson M.W."/>
            <person name="Muller H.G."/>
            <person name="Kugler K."/>
            <person name="Rivarola-Duarte L."/>
            <person name="Spannagl M."/>
            <person name="Mayer K.F.X."/>
            <person name="Lu F.H."/>
            <person name="Bevan M.W."/>
            <person name="Leroy P."/>
            <person name="Li P."/>
            <person name="You F.M."/>
            <person name="Sun Q."/>
            <person name="Liu Z."/>
            <person name="Lyons E."/>
            <person name="Wicker T."/>
            <person name="Salzberg S.L."/>
            <person name="Devos K.M."/>
            <person name="Dvorak J."/>
        </authorList>
    </citation>
    <scope>NUCLEOTIDE SEQUENCE [LARGE SCALE GENOMIC DNA]</scope>
    <source>
        <strain evidence="11">cv. AL8/78</strain>
    </source>
</reference>
<dbReference type="EnsemblPlants" id="AET5Gv20709200.2">
    <property type="protein sequence ID" value="AET5Gv20709200.2"/>
    <property type="gene ID" value="AET5Gv20709200"/>
</dbReference>
<evidence type="ECO:0000259" key="10">
    <source>
        <dbReference type="Pfam" id="PF23598"/>
    </source>
</evidence>
<keyword evidence="6" id="KW-0175">Coiled coil</keyword>
<dbReference type="InterPro" id="IPR032675">
    <property type="entry name" value="LRR_dom_sf"/>
</dbReference>
<evidence type="ECO:0000256" key="2">
    <source>
        <dbReference type="ARBA" id="ARBA00022614"/>
    </source>
</evidence>
<dbReference type="Pfam" id="PF00931">
    <property type="entry name" value="NB-ARC"/>
    <property type="match status" value="1"/>
</dbReference>
<dbReference type="Gene3D" id="3.80.10.10">
    <property type="entry name" value="Ribonuclease Inhibitor"/>
    <property type="match status" value="1"/>
</dbReference>
<evidence type="ECO:0008006" key="13">
    <source>
        <dbReference type="Google" id="ProtNLM"/>
    </source>
</evidence>